<dbReference type="Proteomes" id="UP000000723">
    <property type="component" value="Chromosome"/>
</dbReference>
<feature type="transmembrane region" description="Helical" evidence="1">
    <location>
        <begin position="99"/>
        <end position="118"/>
    </location>
</feature>
<feature type="transmembrane region" description="Helical" evidence="1">
    <location>
        <begin position="12"/>
        <end position="31"/>
    </location>
</feature>
<feature type="transmembrane region" description="Helical" evidence="1">
    <location>
        <begin position="66"/>
        <end position="87"/>
    </location>
</feature>
<proteinExistence type="predicted"/>
<protein>
    <recommendedName>
        <fullName evidence="4">DUF4271 domain-containing protein</fullName>
    </recommendedName>
</protein>
<sequence length="226" mass="27002">MKEELISELPKAQNWIFILFLSCFFVYVKLLTRSRLFFAMLNDFSLAKGKQNIFYEGIGDEIVRKIFWFIPTIILFSIAIYCTLLHFSSLKFETNIQLFIDLGVISLCTTTYILYKFLLNILMGHIFFQKKDVLLWSNYFFSAFSLCGLCLFVPVLLMFFLESVYYFCFYFTLWCLFVTEILILNKSYVVFFHKKSVLHYFILYLYVQVVTPLCFFYKIVIHFTSV</sequence>
<dbReference type="Pfam" id="PF14093">
    <property type="entry name" value="DUF4271"/>
    <property type="match status" value="1"/>
</dbReference>
<keyword evidence="3" id="KW-1185">Reference proteome</keyword>
<dbReference type="HOGENOM" id="CLU_1222733_0_0_10"/>
<dbReference type="EMBL" id="AP010656">
    <property type="protein sequence ID" value="BAG83452.1"/>
    <property type="molecule type" value="Genomic_DNA"/>
</dbReference>
<gene>
    <name evidence="2" type="ordered locus">CFPG_189</name>
</gene>
<dbReference type="RefSeq" id="WP_012573213.1">
    <property type="nucleotide sequence ID" value="NC_011565.1"/>
</dbReference>
<keyword evidence="1" id="KW-0812">Transmembrane</keyword>
<dbReference type="OrthoDB" id="1467217at2"/>
<dbReference type="PROSITE" id="PS51257">
    <property type="entry name" value="PROKAR_LIPOPROTEIN"/>
    <property type="match status" value="1"/>
</dbReference>
<evidence type="ECO:0000256" key="1">
    <source>
        <dbReference type="SAM" id="Phobius"/>
    </source>
</evidence>
<feature type="transmembrane region" description="Helical" evidence="1">
    <location>
        <begin position="164"/>
        <end position="185"/>
    </location>
</feature>
<keyword evidence="1" id="KW-1133">Transmembrane helix</keyword>
<accession>B6YQI0</accession>
<organism evidence="2 3">
    <name type="scientific">Azobacteroides pseudotrichonymphae genomovar. CFP2</name>
    <dbReference type="NCBI Taxonomy" id="511995"/>
    <lineage>
        <taxon>Bacteria</taxon>
        <taxon>Pseudomonadati</taxon>
        <taxon>Bacteroidota</taxon>
        <taxon>Bacteroidia</taxon>
        <taxon>Bacteroidales</taxon>
        <taxon>Candidatus Azobacteroides</taxon>
    </lineage>
</organism>
<reference evidence="3" key="1">
    <citation type="journal article" date="2008" name="Science">
        <title>Genome of an endosymbiont coupling N2 fixation to cellulolysis within RT protist cells in termite gut.</title>
        <authorList>
            <person name="Hongoh Y."/>
            <person name="Sharma V.K."/>
            <person name="Prakash T."/>
            <person name="Noda S."/>
            <person name="Toh H."/>
            <person name="Taylor T.D."/>
            <person name="Kudo T."/>
            <person name="Sakaki Y."/>
            <person name="Toyoda A."/>
            <person name="Hattori M."/>
            <person name="Ohkuma M."/>
        </authorList>
    </citation>
    <scope>NUCLEOTIDE SEQUENCE [LARGE SCALE GENOMIC DNA]</scope>
</reference>
<name>B6YQI0_AZOPC</name>
<feature type="transmembrane region" description="Helical" evidence="1">
    <location>
        <begin position="139"/>
        <end position="158"/>
    </location>
</feature>
<feature type="transmembrane region" description="Helical" evidence="1">
    <location>
        <begin position="197"/>
        <end position="220"/>
    </location>
</feature>
<dbReference type="InterPro" id="IPR025367">
    <property type="entry name" value="DUF4271"/>
</dbReference>
<evidence type="ECO:0000313" key="2">
    <source>
        <dbReference type="EMBL" id="BAG83452.1"/>
    </source>
</evidence>
<evidence type="ECO:0000313" key="3">
    <source>
        <dbReference type="Proteomes" id="UP000000723"/>
    </source>
</evidence>
<dbReference type="AlphaFoldDB" id="B6YQI0"/>
<keyword evidence="1" id="KW-0472">Membrane</keyword>
<evidence type="ECO:0008006" key="4">
    <source>
        <dbReference type="Google" id="ProtNLM"/>
    </source>
</evidence>
<dbReference type="KEGG" id="aps:CFPG_189"/>